<feature type="non-terminal residue" evidence="1">
    <location>
        <position position="139"/>
    </location>
</feature>
<accession>A0ACA9L1U6</accession>
<protein>
    <submittedName>
        <fullName evidence="1">12743_t:CDS:1</fullName>
    </submittedName>
</protein>
<sequence length="139" mass="14813">MQKSNTLTHDDPAGDLGTRFSQHGYGFSSAGENVAQGYNDEESVMQGWMNSPGHRENILNPSFKDAGFAQAGSFWTQDFDSHSSKASATNPKHGGSPPPSSQTHGGSPPSQKNSDSSSSYKKIVHVVSQPKPQPKPNSP</sequence>
<proteinExistence type="predicted"/>
<organism evidence="1 2">
    <name type="scientific">Dentiscutata heterogama</name>
    <dbReference type="NCBI Taxonomy" id="1316150"/>
    <lineage>
        <taxon>Eukaryota</taxon>
        <taxon>Fungi</taxon>
        <taxon>Fungi incertae sedis</taxon>
        <taxon>Mucoromycota</taxon>
        <taxon>Glomeromycotina</taxon>
        <taxon>Glomeromycetes</taxon>
        <taxon>Diversisporales</taxon>
        <taxon>Gigasporaceae</taxon>
        <taxon>Dentiscutata</taxon>
    </lineage>
</organism>
<gene>
    <name evidence="1" type="ORF">DHETER_LOCUS3015</name>
</gene>
<keyword evidence="2" id="KW-1185">Reference proteome</keyword>
<comment type="caution">
    <text evidence="1">The sequence shown here is derived from an EMBL/GenBank/DDBJ whole genome shotgun (WGS) entry which is preliminary data.</text>
</comment>
<dbReference type="EMBL" id="CAJVPU010002444">
    <property type="protein sequence ID" value="CAG8501183.1"/>
    <property type="molecule type" value="Genomic_DNA"/>
</dbReference>
<name>A0ACA9L1U6_9GLOM</name>
<evidence type="ECO:0000313" key="1">
    <source>
        <dbReference type="EMBL" id="CAG8501183.1"/>
    </source>
</evidence>
<reference evidence="1" key="1">
    <citation type="submission" date="2021-06" db="EMBL/GenBank/DDBJ databases">
        <authorList>
            <person name="Kallberg Y."/>
            <person name="Tangrot J."/>
            <person name="Rosling A."/>
        </authorList>
    </citation>
    <scope>NUCLEOTIDE SEQUENCE</scope>
    <source>
        <strain evidence="1">IL203A</strain>
    </source>
</reference>
<dbReference type="Proteomes" id="UP000789702">
    <property type="component" value="Unassembled WGS sequence"/>
</dbReference>
<evidence type="ECO:0000313" key="2">
    <source>
        <dbReference type="Proteomes" id="UP000789702"/>
    </source>
</evidence>